<feature type="active site" evidence="2">
    <location>
        <position position="190"/>
    </location>
</feature>
<dbReference type="InterPro" id="IPR048770">
    <property type="entry name" value="SoFic-like_C"/>
</dbReference>
<evidence type="ECO:0000313" key="5">
    <source>
        <dbReference type="EMBL" id="AFM04605.1"/>
    </source>
</evidence>
<gene>
    <name evidence="5" type="ordered locus">Fleli_2228</name>
</gene>
<dbReference type="Proteomes" id="UP000006054">
    <property type="component" value="Chromosome"/>
</dbReference>
<dbReference type="PATRIC" id="fig|880071.3.peg.2218"/>
<dbReference type="InterPro" id="IPR011991">
    <property type="entry name" value="ArsR-like_HTH"/>
</dbReference>
<keyword evidence="1" id="KW-0067">ATP-binding</keyword>
<dbReference type="Gene3D" id="1.10.3290.10">
    <property type="entry name" value="Fido-like domain"/>
    <property type="match status" value="1"/>
</dbReference>
<dbReference type="InterPro" id="IPR036390">
    <property type="entry name" value="WH_DNA-bd_sf"/>
</dbReference>
<organism evidence="5 6">
    <name type="scientific">Bernardetia litoralis (strain ATCC 23117 / DSM 6794 / NBRC 15988 / NCIMB 1366 / Fx l1 / Sio-4)</name>
    <name type="common">Flexibacter litoralis</name>
    <dbReference type="NCBI Taxonomy" id="880071"/>
    <lineage>
        <taxon>Bacteria</taxon>
        <taxon>Pseudomonadati</taxon>
        <taxon>Bacteroidota</taxon>
        <taxon>Cytophagia</taxon>
        <taxon>Cytophagales</taxon>
        <taxon>Bernardetiaceae</taxon>
        <taxon>Bernardetia</taxon>
    </lineage>
</organism>
<dbReference type="PANTHER" id="PTHR13504">
    <property type="entry name" value="FIDO DOMAIN-CONTAINING PROTEIN DDB_G0283145"/>
    <property type="match status" value="1"/>
</dbReference>
<dbReference type="Pfam" id="PF21248">
    <property type="entry name" value="SoFic-like_C"/>
    <property type="match status" value="1"/>
</dbReference>
<dbReference type="GO" id="GO:0005524">
    <property type="term" value="F:ATP binding"/>
    <property type="evidence" value="ECO:0007669"/>
    <property type="project" value="UniProtKB-KW"/>
</dbReference>
<dbReference type="Gene3D" id="1.10.10.10">
    <property type="entry name" value="Winged helix-like DNA-binding domain superfamily/Winged helix DNA-binding domain"/>
    <property type="match status" value="1"/>
</dbReference>
<proteinExistence type="predicted"/>
<evidence type="ECO:0000256" key="1">
    <source>
        <dbReference type="PIRSR" id="PIRSR038925-1"/>
    </source>
</evidence>
<dbReference type="SUPFAM" id="SSF46785">
    <property type="entry name" value="Winged helix' DNA-binding domain"/>
    <property type="match status" value="1"/>
</dbReference>
<evidence type="ECO:0000259" key="4">
    <source>
        <dbReference type="PROSITE" id="PS51459"/>
    </source>
</evidence>
<dbReference type="PIRSF" id="PIRSF038925">
    <property type="entry name" value="AMP-prot_trans"/>
    <property type="match status" value="1"/>
</dbReference>
<feature type="binding site" evidence="1">
    <location>
        <begin position="195"/>
        <end position="201"/>
    </location>
    <ligand>
        <name>ATP</name>
        <dbReference type="ChEBI" id="CHEBI:30616"/>
    </ligand>
</feature>
<dbReference type="PANTHER" id="PTHR13504:SF35">
    <property type="entry name" value="PROTEIN ADENYLYLTRANSFERASE SOFIC"/>
    <property type="match status" value="1"/>
</dbReference>
<dbReference type="InterPro" id="IPR026287">
    <property type="entry name" value="SoFic-like"/>
</dbReference>
<evidence type="ECO:0000256" key="2">
    <source>
        <dbReference type="PIRSR" id="PIRSR640198-1"/>
    </source>
</evidence>
<reference evidence="6" key="1">
    <citation type="submission" date="2012-06" db="EMBL/GenBank/DDBJ databases">
        <title>The complete genome of Flexibacter litoralis DSM 6794.</title>
        <authorList>
            <person name="Lucas S."/>
            <person name="Copeland A."/>
            <person name="Lapidus A."/>
            <person name="Glavina del Rio T."/>
            <person name="Dalin E."/>
            <person name="Tice H."/>
            <person name="Bruce D."/>
            <person name="Goodwin L."/>
            <person name="Pitluck S."/>
            <person name="Peters L."/>
            <person name="Ovchinnikova G."/>
            <person name="Lu M."/>
            <person name="Kyrpides N."/>
            <person name="Mavromatis K."/>
            <person name="Ivanova N."/>
            <person name="Brettin T."/>
            <person name="Detter J.C."/>
            <person name="Han C."/>
            <person name="Larimer F."/>
            <person name="Land M."/>
            <person name="Hauser L."/>
            <person name="Markowitz V."/>
            <person name="Cheng J.-F."/>
            <person name="Hugenholtz P."/>
            <person name="Woyke T."/>
            <person name="Wu D."/>
            <person name="Spring S."/>
            <person name="Lang E."/>
            <person name="Kopitz M."/>
            <person name="Brambilla E."/>
            <person name="Klenk H.-P."/>
            <person name="Eisen J.A."/>
        </authorList>
    </citation>
    <scope>NUCLEOTIDE SEQUENCE [LARGE SCALE GENOMIC DNA]</scope>
    <source>
        <strain evidence="6">ATCC 23117 / DSM 6794 / NBRC 15988 / NCIMB 1366 / Sio-4</strain>
    </source>
</reference>
<dbReference type="InterPro" id="IPR036388">
    <property type="entry name" value="WH-like_DNA-bd_sf"/>
</dbReference>
<dbReference type="KEGG" id="fli:Fleli_2228"/>
<dbReference type="InterPro" id="IPR025758">
    <property type="entry name" value="Fic/DOC_N"/>
</dbReference>
<sequence>MYEIKKLPLPFEVETKEVLKKTTLASRALAELKSISKTIPNESILISTLTLQEAKDSSAVENIITTHDELFKVQTFDNLFTSSAAKEVQNYVQALKEGFEMVRKTGLLRVNDIIVIQETLEHNKAGFRQQAGTTLKNANTGEIIYTSPQEYDTIMELMENLVYFINDNEVSDLDPLVKMAIIHFQFETIHPFYDGNGRTGRIINILYLILQDLLEIPTLYLSRFIIQNKQEYYQRLQAVRDNTKNTEDWIKWILFILTGVEQIAKETTVLIQDIKILMQNYKNRIRGTYSFYSQDLLNNLFKYPYTKIEFIEKDLNVSRPTASSYLNRLAKDGLLEKIKVGKTNYYINKPLYNLLVNKMI</sequence>
<dbReference type="CDD" id="cd00090">
    <property type="entry name" value="HTH_ARSR"/>
    <property type="match status" value="1"/>
</dbReference>
<dbReference type="RefSeq" id="WP_014798052.1">
    <property type="nucleotide sequence ID" value="NC_018018.1"/>
</dbReference>
<keyword evidence="1" id="KW-0547">Nucleotide-binding</keyword>
<feature type="binding site" evidence="1">
    <location>
        <position position="232"/>
    </location>
    <ligand>
        <name>ATP</name>
        <dbReference type="ChEBI" id="CHEBI:30616"/>
    </ligand>
</feature>
<feature type="binding site" evidence="3">
    <location>
        <begin position="194"/>
        <end position="201"/>
    </location>
    <ligand>
        <name>ATP</name>
        <dbReference type="ChEBI" id="CHEBI:30616"/>
    </ligand>
</feature>
<dbReference type="Pfam" id="PF02661">
    <property type="entry name" value="Fic"/>
    <property type="match status" value="1"/>
</dbReference>
<evidence type="ECO:0000313" key="6">
    <source>
        <dbReference type="Proteomes" id="UP000006054"/>
    </source>
</evidence>
<dbReference type="PROSITE" id="PS51459">
    <property type="entry name" value="FIDO"/>
    <property type="match status" value="1"/>
</dbReference>
<dbReference type="Pfam" id="PF13784">
    <property type="entry name" value="Fic_N"/>
    <property type="match status" value="1"/>
</dbReference>
<dbReference type="OrthoDB" id="9814400at2"/>
<dbReference type="InterPro" id="IPR040198">
    <property type="entry name" value="Fido_containing"/>
</dbReference>
<dbReference type="STRING" id="880071.Fleli_2228"/>
<dbReference type="SUPFAM" id="SSF140931">
    <property type="entry name" value="Fic-like"/>
    <property type="match status" value="1"/>
</dbReference>
<dbReference type="GO" id="GO:0006355">
    <property type="term" value="P:regulation of DNA-templated transcription"/>
    <property type="evidence" value="ECO:0007669"/>
    <property type="project" value="UniProtKB-ARBA"/>
</dbReference>
<dbReference type="eggNOG" id="COG3177">
    <property type="taxonomic scope" value="Bacteria"/>
</dbReference>
<protein>
    <recommendedName>
        <fullName evidence="4">Fido domain-containing protein</fullName>
    </recommendedName>
</protein>
<name>I4AKX0_BERLS</name>
<dbReference type="AlphaFoldDB" id="I4AKX0"/>
<dbReference type="InterPro" id="IPR036597">
    <property type="entry name" value="Fido-like_dom_sf"/>
</dbReference>
<feature type="domain" description="Fido" evidence="4">
    <location>
        <begin position="102"/>
        <end position="255"/>
    </location>
</feature>
<dbReference type="HOGENOM" id="CLU_047250_1_1_10"/>
<dbReference type="EMBL" id="CP003345">
    <property type="protein sequence ID" value="AFM04605.1"/>
    <property type="molecule type" value="Genomic_DNA"/>
</dbReference>
<evidence type="ECO:0000256" key="3">
    <source>
        <dbReference type="PIRSR" id="PIRSR640198-2"/>
    </source>
</evidence>
<dbReference type="eggNOG" id="COG0640">
    <property type="taxonomic scope" value="Bacteria"/>
</dbReference>
<feature type="binding site" evidence="1">
    <location>
        <position position="61"/>
    </location>
    <ligand>
        <name>ATP</name>
        <dbReference type="ChEBI" id="CHEBI:30616"/>
    </ligand>
</feature>
<accession>I4AKX0</accession>
<keyword evidence="6" id="KW-1185">Reference proteome</keyword>
<dbReference type="InterPro" id="IPR003812">
    <property type="entry name" value="Fido"/>
</dbReference>
<feature type="binding site" evidence="3">
    <location>
        <begin position="232"/>
        <end position="233"/>
    </location>
    <ligand>
        <name>ATP</name>
        <dbReference type="ChEBI" id="CHEBI:30616"/>
    </ligand>
</feature>
<feature type="binding site" evidence="1">
    <location>
        <position position="190"/>
    </location>
    <ligand>
        <name>ATP</name>
        <dbReference type="ChEBI" id="CHEBI:30616"/>
    </ligand>
</feature>